<dbReference type="InterPro" id="IPR001763">
    <property type="entry name" value="Rhodanese-like_dom"/>
</dbReference>
<gene>
    <name evidence="3" type="ORF">SDC9_82740</name>
</gene>
<organism evidence="3">
    <name type="scientific">bioreactor metagenome</name>
    <dbReference type="NCBI Taxonomy" id="1076179"/>
    <lineage>
        <taxon>unclassified sequences</taxon>
        <taxon>metagenomes</taxon>
        <taxon>ecological metagenomes</taxon>
    </lineage>
</organism>
<sequence>MIEDILQREEAAKIAAAATPEPTPVPTETPVVLTPEPSAEVTEEPAETSSAEIELNGPVIGIDDDQYYRSADDPAEVIVIDPDNGHWEYKTDTLSIIIDRVLVTEPKLNRYFVANIRMRGEDGFRTVQAADNRNGKGAIRPWILARDTKSVLLVTGDNLIESDAGYKGILIRDGIIFQDDEGKDCMAMYPDLTMKMFAKNTTSVEDLLADGVRDVFSFGPVLVENGVVNEASGEHRLSRRNNPRTGIGMVEPGHFVVIVCDGRQPESSLGMFLPEFAQLFVDQGCTTAYNLDGGVSACMVFMGEQLNQHGNKRVGTYQDSYQRRVPDGLVWGYSDQVPGEDDPIYNTGTSDTATP</sequence>
<feature type="region of interest" description="Disordered" evidence="1">
    <location>
        <begin position="335"/>
        <end position="355"/>
    </location>
</feature>
<proteinExistence type="predicted"/>
<reference evidence="3" key="1">
    <citation type="submission" date="2019-08" db="EMBL/GenBank/DDBJ databases">
        <authorList>
            <person name="Kucharzyk K."/>
            <person name="Murdoch R.W."/>
            <person name="Higgins S."/>
            <person name="Loffler F."/>
        </authorList>
    </citation>
    <scope>NUCLEOTIDE SEQUENCE</scope>
</reference>
<dbReference type="Pfam" id="PF09992">
    <property type="entry name" value="NAGPA"/>
    <property type="match status" value="1"/>
</dbReference>
<feature type="domain" description="Rhodanese" evidence="2">
    <location>
        <begin position="256"/>
        <end position="307"/>
    </location>
</feature>
<dbReference type="PROSITE" id="PS50206">
    <property type="entry name" value="RHODANESE_3"/>
    <property type="match status" value="1"/>
</dbReference>
<dbReference type="PANTHER" id="PTHR40446:SF2">
    <property type="entry name" value="N-ACETYLGLUCOSAMINE-1-PHOSPHODIESTER ALPHA-N-ACETYLGLUCOSAMINIDASE"/>
    <property type="match status" value="1"/>
</dbReference>
<protein>
    <recommendedName>
        <fullName evidence="2">Rhodanese domain-containing protein</fullName>
    </recommendedName>
</protein>
<dbReference type="EMBL" id="VSSQ01007512">
    <property type="protein sequence ID" value="MPM36145.1"/>
    <property type="molecule type" value="Genomic_DNA"/>
</dbReference>
<evidence type="ECO:0000313" key="3">
    <source>
        <dbReference type="EMBL" id="MPM36145.1"/>
    </source>
</evidence>
<dbReference type="PANTHER" id="PTHR40446">
    <property type="entry name" value="N-ACETYLGLUCOSAMINE-1-PHOSPHODIESTER ALPHA-N-ACETYLGLUCOSAMINIDASE"/>
    <property type="match status" value="1"/>
</dbReference>
<feature type="region of interest" description="Disordered" evidence="1">
    <location>
        <begin position="14"/>
        <end position="51"/>
    </location>
</feature>
<evidence type="ECO:0000256" key="1">
    <source>
        <dbReference type="SAM" id="MobiDB-lite"/>
    </source>
</evidence>
<comment type="caution">
    <text evidence="3">The sequence shown here is derived from an EMBL/GenBank/DDBJ whole genome shotgun (WGS) entry which is preliminary data.</text>
</comment>
<feature type="compositionally biased region" description="Low complexity" evidence="1">
    <location>
        <begin position="28"/>
        <end position="37"/>
    </location>
</feature>
<feature type="compositionally biased region" description="Polar residues" evidence="1">
    <location>
        <begin position="346"/>
        <end position="355"/>
    </location>
</feature>
<dbReference type="AlphaFoldDB" id="A0A644Z5E8"/>
<evidence type="ECO:0000259" key="2">
    <source>
        <dbReference type="PROSITE" id="PS50206"/>
    </source>
</evidence>
<dbReference type="InterPro" id="IPR018711">
    <property type="entry name" value="NAGPA"/>
</dbReference>
<accession>A0A644Z5E8</accession>
<name>A0A644Z5E8_9ZZZZ</name>